<dbReference type="InterPro" id="IPR003614">
    <property type="entry name" value="Knottins"/>
</dbReference>
<dbReference type="SUPFAM" id="SSF57095">
    <property type="entry name" value="Scorpion toxin-like"/>
    <property type="match status" value="1"/>
</dbReference>
<evidence type="ECO:0000256" key="1">
    <source>
        <dbReference type="ARBA" id="ARBA00022729"/>
    </source>
</evidence>
<dbReference type="GO" id="GO:0006952">
    <property type="term" value="P:defense response"/>
    <property type="evidence" value="ECO:0000318"/>
    <property type="project" value="GO_Central"/>
</dbReference>
<evidence type="ECO:0000259" key="3">
    <source>
        <dbReference type="SMART" id="SM00505"/>
    </source>
</evidence>
<gene>
    <name evidence="4" type="ORF">BRADI_1g56893v3</name>
</gene>
<feature type="domain" description="Knottins-like" evidence="3">
    <location>
        <begin position="34"/>
        <end position="79"/>
    </location>
</feature>
<dbReference type="Gramene" id="KQK20811">
    <property type="protein sequence ID" value="KQK20811"/>
    <property type="gene ID" value="BRADI_1g56893v3"/>
</dbReference>
<evidence type="ECO:0000313" key="6">
    <source>
        <dbReference type="Proteomes" id="UP000008810"/>
    </source>
</evidence>
<dbReference type="InterPro" id="IPR008176">
    <property type="entry name" value="Defensin_plant"/>
</dbReference>
<dbReference type="AlphaFoldDB" id="A0A0Q3JT41"/>
<reference evidence="4 5" key="1">
    <citation type="journal article" date="2010" name="Nature">
        <title>Genome sequencing and analysis of the model grass Brachypodium distachyon.</title>
        <authorList>
            <consortium name="International Brachypodium Initiative"/>
        </authorList>
    </citation>
    <scope>NUCLEOTIDE SEQUENCE [LARGE SCALE GENOMIC DNA]</scope>
    <source>
        <strain evidence="4 5">Bd21</strain>
    </source>
</reference>
<dbReference type="EMBL" id="CM000880">
    <property type="protein sequence ID" value="KQK20811.1"/>
    <property type="molecule type" value="Genomic_DNA"/>
</dbReference>
<reference evidence="5" key="3">
    <citation type="submission" date="2018-08" db="UniProtKB">
        <authorList>
            <consortium name="EnsemblPlants"/>
        </authorList>
    </citation>
    <scope>IDENTIFICATION</scope>
    <source>
        <strain evidence="5">cv. Bd21</strain>
    </source>
</reference>
<dbReference type="InterPro" id="IPR036574">
    <property type="entry name" value="Scorpion_toxin-like_sf"/>
</dbReference>
<keyword evidence="2" id="KW-1015">Disulfide bond</keyword>
<accession>A0A0Q3JT41</accession>
<dbReference type="STRING" id="15368.A0A0Q3JT41"/>
<dbReference type="Pfam" id="PF00304">
    <property type="entry name" value="Gamma-thionin"/>
    <property type="match status" value="1"/>
</dbReference>
<dbReference type="ExpressionAtlas" id="A0A0Q3JT41">
    <property type="expression patterns" value="baseline"/>
</dbReference>
<evidence type="ECO:0000313" key="5">
    <source>
        <dbReference type="EnsemblPlants" id="KQK20811"/>
    </source>
</evidence>
<evidence type="ECO:0000313" key="4">
    <source>
        <dbReference type="EMBL" id="KQK20811.1"/>
    </source>
</evidence>
<organism evidence="4">
    <name type="scientific">Brachypodium distachyon</name>
    <name type="common">Purple false brome</name>
    <name type="synonym">Trachynia distachya</name>
    <dbReference type="NCBI Taxonomy" id="15368"/>
    <lineage>
        <taxon>Eukaryota</taxon>
        <taxon>Viridiplantae</taxon>
        <taxon>Streptophyta</taxon>
        <taxon>Embryophyta</taxon>
        <taxon>Tracheophyta</taxon>
        <taxon>Spermatophyta</taxon>
        <taxon>Magnoliopsida</taxon>
        <taxon>Liliopsida</taxon>
        <taxon>Poales</taxon>
        <taxon>Poaceae</taxon>
        <taxon>BOP clade</taxon>
        <taxon>Pooideae</taxon>
        <taxon>Stipodae</taxon>
        <taxon>Brachypodieae</taxon>
        <taxon>Brachypodium</taxon>
    </lineage>
</organism>
<dbReference type="InParanoid" id="A0A0Q3JT41"/>
<evidence type="ECO:0000256" key="2">
    <source>
        <dbReference type="ARBA" id="ARBA00023157"/>
    </source>
</evidence>
<dbReference type="PANTHER" id="PTHR33147:SF159">
    <property type="entry name" value="PPT, PUTATIVE, EXPRESSED-RELATED"/>
    <property type="match status" value="1"/>
</dbReference>
<dbReference type="OrthoDB" id="683455at2759"/>
<reference evidence="4" key="2">
    <citation type="submission" date="2017-06" db="EMBL/GenBank/DDBJ databases">
        <title>WGS assembly of Brachypodium distachyon.</title>
        <authorList>
            <consortium name="The International Brachypodium Initiative"/>
            <person name="Lucas S."/>
            <person name="Harmon-Smith M."/>
            <person name="Lail K."/>
            <person name="Tice H."/>
            <person name="Grimwood J."/>
            <person name="Bruce D."/>
            <person name="Barry K."/>
            <person name="Shu S."/>
            <person name="Lindquist E."/>
            <person name="Wang M."/>
            <person name="Pitluck S."/>
            <person name="Vogel J.P."/>
            <person name="Garvin D.F."/>
            <person name="Mockler T.C."/>
            <person name="Schmutz J."/>
            <person name="Rokhsar D."/>
            <person name="Bevan M.W."/>
        </authorList>
    </citation>
    <scope>NUCLEOTIDE SEQUENCE</scope>
    <source>
        <strain evidence="4">Bd21</strain>
    </source>
</reference>
<protein>
    <recommendedName>
        <fullName evidence="3">Knottins-like domain-containing protein</fullName>
    </recommendedName>
</protein>
<dbReference type="Gene3D" id="3.30.30.10">
    <property type="entry name" value="Knottin, scorpion toxin-like"/>
    <property type="match status" value="1"/>
</dbReference>
<sequence length="79" mass="8603">MDLSVKFCVIVLLVLVTTGVFLNMGLVQVALARDCEAPSHKFHGACVRDSNCASVCETEGFSGDKREGPLMRCYCTKQC</sequence>
<name>A0A0Q3JT41_BRADI</name>
<dbReference type="PRINTS" id="PR00288">
    <property type="entry name" value="PUROTHIONIN"/>
</dbReference>
<dbReference type="PROSITE" id="PS00940">
    <property type="entry name" value="GAMMA_THIONIN"/>
    <property type="match status" value="1"/>
</dbReference>
<keyword evidence="6" id="KW-1185">Reference proteome</keyword>
<dbReference type="SMART" id="SM00505">
    <property type="entry name" value="Knot1"/>
    <property type="match status" value="1"/>
</dbReference>
<keyword evidence="1" id="KW-0732">Signal</keyword>
<dbReference type="PANTHER" id="PTHR33147">
    <property type="entry name" value="DEFENSIN-LIKE PROTEIN 1"/>
    <property type="match status" value="1"/>
</dbReference>
<proteinExistence type="predicted"/>
<dbReference type="Proteomes" id="UP000008810">
    <property type="component" value="Chromosome 1"/>
</dbReference>
<dbReference type="EnsemblPlants" id="KQK20811">
    <property type="protein sequence ID" value="KQK20811"/>
    <property type="gene ID" value="BRADI_1g56893v3"/>
</dbReference>